<dbReference type="GeneID" id="110344387"/>
<evidence type="ECO:0000313" key="2">
    <source>
        <dbReference type="Proteomes" id="UP000694906"/>
    </source>
</evidence>
<sequence>MLRSHSPSRVGANPLKSQPGSRKRPEARTVGEGDAGCSEKPHQAAAPSRVCGRSAEGLRACAGAGVAASTKPEPARERSPQCPLLPSPSRAAQPEPVPGGGSRGGVPTPRRAPDPAPPRPGRPAASFVVGRNSADPTLPGEKFCAPPLLDLGPTPLARSAPAACRGQDPRAGHSQLRRAQMLQLPRGSGGLRRT</sequence>
<keyword evidence="2" id="KW-1185">Reference proteome</keyword>
<evidence type="ECO:0000313" key="3">
    <source>
        <dbReference type="RefSeq" id="XP_021093935.1"/>
    </source>
</evidence>
<dbReference type="RefSeq" id="XP_021093935.1">
    <property type="nucleotide sequence ID" value="XM_021238276.1"/>
</dbReference>
<evidence type="ECO:0000256" key="1">
    <source>
        <dbReference type="SAM" id="MobiDB-lite"/>
    </source>
</evidence>
<feature type="compositionally biased region" description="Basic and acidic residues" evidence="1">
    <location>
        <begin position="23"/>
        <end position="42"/>
    </location>
</feature>
<reference evidence="3" key="1">
    <citation type="submission" date="2025-08" db="UniProtKB">
        <authorList>
            <consortium name="RefSeq"/>
        </authorList>
    </citation>
    <scope>IDENTIFICATION</scope>
</reference>
<name>A0AAX6RDA6_HETGA</name>
<protein>
    <submittedName>
        <fullName evidence="3">Uncharacterized protein LOC110344387</fullName>
    </submittedName>
</protein>
<feature type="region of interest" description="Disordered" evidence="1">
    <location>
        <begin position="1"/>
        <end position="141"/>
    </location>
</feature>
<dbReference type="Proteomes" id="UP000694906">
    <property type="component" value="Unplaced"/>
</dbReference>
<proteinExistence type="predicted"/>
<gene>
    <name evidence="3" type="primary">LOC110344387</name>
</gene>
<dbReference type="AlphaFoldDB" id="A0AAX6RDA6"/>
<accession>A0AAX6RDA6</accession>
<feature type="region of interest" description="Disordered" evidence="1">
    <location>
        <begin position="155"/>
        <end position="194"/>
    </location>
</feature>
<organism evidence="2 3">
    <name type="scientific">Heterocephalus glaber</name>
    <name type="common">Naked mole rat</name>
    <dbReference type="NCBI Taxonomy" id="10181"/>
    <lineage>
        <taxon>Eukaryota</taxon>
        <taxon>Metazoa</taxon>
        <taxon>Chordata</taxon>
        <taxon>Craniata</taxon>
        <taxon>Vertebrata</taxon>
        <taxon>Euteleostomi</taxon>
        <taxon>Mammalia</taxon>
        <taxon>Eutheria</taxon>
        <taxon>Euarchontoglires</taxon>
        <taxon>Glires</taxon>
        <taxon>Rodentia</taxon>
        <taxon>Hystricomorpha</taxon>
        <taxon>Bathyergidae</taxon>
        <taxon>Heterocephalus</taxon>
    </lineage>
</organism>